<accession>A0A1P8UVK3</accession>
<reference evidence="1 2" key="1">
    <citation type="submission" date="2016-04" db="EMBL/GenBank/DDBJ databases">
        <title>Deep-sea bacteria in the southern Pacific.</title>
        <authorList>
            <person name="Tang K."/>
        </authorList>
    </citation>
    <scope>NUCLEOTIDE SEQUENCE [LARGE SCALE GENOMIC DNA]</scope>
    <source>
        <strain evidence="1 2">JLT2014</strain>
    </source>
</reference>
<dbReference type="RefSeq" id="WP_076701558.1">
    <property type="nucleotide sequence ID" value="NZ_CP015093.1"/>
</dbReference>
<gene>
    <name evidence="1" type="ORF">Ga0080574_TMP3088</name>
</gene>
<evidence type="ECO:0000313" key="2">
    <source>
        <dbReference type="Proteomes" id="UP000187059"/>
    </source>
</evidence>
<proteinExistence type="predicted"/>
<dbReference type="AlphaFoldDB" id="A0A1P8UVK3"/>
<keyword evidence="2" id="KW-1185">Reference proteome</keyword>
<dbReference type="OrthoDB" id="9151069at2"/>
<dbReference type="KEGG" id="paby:Ga0080574_TMP3088"/>
<name>A0A1P8UVK3_9RHOB</name>
<evidence type="ECO:0000313" key="1">
    <source>
        <dbReference type="EMBL" id="APZ53422.1"/>
    </source>
</evidence>
<dbReference type="Proteomes" id="UP000187059">
    <property type="component" value="Chromosome"/>
</dbReference>
<protein>
    <submittedName>
        <fullName evidence="1">Uncharacterized protein</fullName>
    </submittedName>
</protein>
<dbReference type="EMBL" id="CP015093">
    <property type="protein sequence ID" value="APZ53422.1"/>
    <property type="molecule type" value="Genomic_DNA"/>
</dbReference>
<sequence length="274" mass="30418">MQSDFSEDLLADVPRRLQHPYFNVPVLDWWKYDYDHVFVVLNPFFLVPGYAPDTAAYGPMHTTLNPVELMTQIEEGGLLARVNPAPDGFEDIIKQTGRPVRWQAVAKAVGMEGEFDRFARTVWLQIIAGEIPEADMDLAARIEAYCDNAGLYRPEEDVLPAMLEPALGHYLAALGETQATLWNEWRDMSRSCPVSSLSQDNPATSLPGEKLCAVTAPGVMLSWAYDDVAGLLAMTDARRSAADPADYFEGFWATPETTSVVFEPESAAPPLFRN</sequence>
<organism evidence="1 2">
    <name type="scientific">Salipiger abyssi</name>
    <dbReference type="NCBI Taxonomy" id="1250539"/>
    <lineage>
        <taxon>Bacteria</taxon>
        <taxon>Pseudomonadati</taxon>
        <taxon>Pseudomonadota</taxon>
        <taxon>Alphaproteobacteria</taxon>
        <taxon>Rhodobacterales</taxon>
        <taxon>Roseobacteraceae</taxon>
        <taxon>Salipiger</taxon>
    </lineage>
</organism>